<proteinExistence type="predicted"/>
<accession>A0A4C1TJX9</accession>
<gene>
    <name evidence="1" type="ORF">EVAR_7775_1</name>
</gene>
<sequence length="82" mass="9261">MEETAYGHYKKLARVDCGDIYRPTCFNNKGIKIGWMVSSHVLDSIPRLGGCHAAPARCGKWNRPTRVRHAHQIADIKANENK</sequence>
<dbReference type="AlphaFoldDB" id="A0A4C1TJX9"/>
<name>A0A4C1TJX9_EUMVA</name>
<dbReference type="Proteomes" id="UP000299102">
    <property type="component" value="Unassembled WGS sequence"/>
</dbReference>
<organism evidence="1 2">
    <name type="scientific">Eumeta variegata</name>
    <name type="common">Bagworm moth</name>
    <name type="synonym">Eumeta japonica</name>
    <dbReference type="NCBI Taxonomy" id="151549"/>
    <lineage>
        <taxon>Eukaryota</taxon>
        <taxon>Metazoa</taxon>
        <taxon>Ecdysozoa</taxon>
        <taxon>Arthropoda</taxon>
        <taxon>Hexapoda</taxon>
        <taxon>Insecta</taxon>
        <taxon>Pterygota</taxon>
        <taxon>Neoptera</taxon>
        <taxon>Endopterygota</taxon>
        <taxon>Lepidoptera</taxon>
        <taxon>Glossata</taxon>
        <taxon>Ditrysia</taxon>
        <taxon>Tineoidea</taxon>
        <taxon>Psychidae</taxon>
        <taxon>Oiketicinae</taxon>
        <taxon>Eumeta</taxon>
    </lineage>
</organism>
<keyword evidence="2" id="KW-1185">Reference proteome</keyword>
<dbReference type="EMBL" id="BGZK01000064">
    <property type="protein sequence ID" value="GBP14496.1"/>
    <property type="molecule type" value="Genomic_DNA"/>
</dbReference>
<evidence type="ECO:0000313" key="2">
    <source>
        <dbReference type="Proteomes" id="UP000299102"/>
    </source>
</evidence>
<comment type="caution">
    <text evidence="1">The sequence shown here is derived from an EMBL/GenBank/DDBJ whole genome shotgun (WGS) entry which is preliminary data.</text>
</comment>
<evidence type="ECO:0000313" key="1">
    <source>
        <dbReference type="EMBL" id="GBP14496.1"/>
    </source>
</evidence>
<protein>
    <submittedName>
        <fullName evidence="1">Uncharacterized protein</fullName>
    </submittedName>
</protein>
<reference evidence="1 2" key="1">
    <citation type="journal article" date="2019" name="Commun. Biol.">
        <title>The bagworm genome reveals a unique fibroin gene that provides high tensile strength.</title>
        <authorList>
            <person name="Kono N."/>
            <person name="Nakamura H."/>
            <person name="Ohtoshi R."/>
            <person name="Tomita M."/>
            <person name="Numata K."/>
            <person name="Arakawa K."/>
        </authorList>
    </citation>
    <scope>NUCLEOTIDE SEQUENCE [LARGE SCALE GENOMIC DNA]</scope>
</reference>